<sequence length="96" mass="10779">MEKMAYVMLLFSSFCFSQVGVNTKSPDLSSNLTVSATNQDNRFKGTLLSPMTTNQINSIQQPAKGLLTYDIERKCLKVNVGKPEIPDWKCLKTKMN</sequence>
<keyword evidence="2" id="KW-1185">Reference proteome</keyword>
<reference evidence="1 2" key="1">
    <citation type="submission" date="2020-12" db="EMBL/GenBank/DDBJ databases">
        <title>Chryseobacterium endoalhailicus sp. nov., isolated from seed of leguminous plant.</title>
        <authorList>
            <person name="Zhang X."/>
        </authorList>
    </citation>
    <scope>NUCLEOTIDE SEQUENCE [LARGE SCALE GENOMIC DNA]</scope>
    <source>
        <strain evidence="1 2">L7</strain>
    </source>
</reference>
<gene>
    <name evidence="1" type="ORF">JET18_20650</name>
</gene>
<comment type="caution">
    <text evidence="1">The sequence shown here is derived from an EMBL/GenBank/DDBJ whole genome shotgun (WGS) entry which is preliminary data.</text>
</comment>
<evidence type="ECO:0000313" key="1">
    <source>
        <dbReference type="EMBL" id="MBL1223263.1"/>
    </source>
</evidence>
<proteinExistence type="predicted"/>
<protein>
    <submittedName>
        <fullName evidence="1">Uncharacterized protein</fullName>
    </submittedName>
</protein>
<name>A0ABS1QKW4_9FLAO</name>
<organism evidence="1 2">
    <name type="scientific">Chryseobacterium endalhagicum</name>
    <dbReference type="NCBI Taxonomy" id="2797638"/>
    <lineage>
        <taxon>Bacteria</taxon>
        <taxon>Pseudomonadati</taxon>
        <taxon>Bacteroidota</taxon>
        <taxon>Flavobacteriia</taxon>
        <taxon>Flavobacteriales</taxon>
        <taxon>Weeksellaceae</taxon>
        <taxon>Chryseobacterium group</taxon>
        <taxon>Chryseobacterium</taxon>
    </lineage>
</organism>
<dbReference type="RefSeq" id="WP_202094391.1">
    <property type="nucleotide sequence ID" value="NZ_JAELVM010000004.1"/>
</dbReference>
<dbReference type="Proteomes" id="UP000661696">
    <property type="component" value="Unassembled WGS sequence"/>
</dbReference>
<dbReference type="EMBL" id="JAELVM010000004">
    <property type="protein sequence ID" value="MBL1223263.1"/>
    <property type="molecule type" value="Genomic_DNA"/>
</dbReference>
<accession>A0ABS1QKW4</accession>
<evidence type="ECO:0000313" key="2">
    <source>
        <dbReference type="Proteomes" id="UP000661696"/>
    </source>
</evidence>